<feature type="compositionally biased region" description="Low complexity" evidence="5">
    <location>
        <begin position="197"/>
        <end position="207"/>
    </location>
</feature>
<feature type="region of interest" description="Disordered" evidence="5">
    <location>
        <begin position="150"/>
        <end position="219"/>
    </location>
</feature>
<feature type="compositionally biased region" description="Low complexity" evidence="5">
    <location>
        <begin position="109"/>
        <end position="130"/>
    </location>
</feature>
<dbReference type="Gene3D" id="2.30.18.10">
    <property type="entry name" value="Transcription factor IIA (TFIIA), beta-barrel domain"/>
    <property type="match status" value="1"/>
</dbReference>
<dbReference type="FunFam" id="2.30.18.10:FF:000006">
    <property type="entry name" value="Transcription factor TFIIA complex subunit Toa1"/>
    <property type="match status" value="1"/>
</dbReference>
<dbReference type="GO" id="GO:0005672">
    <property type="term" value="C:transcription factor TFIIA complex"/>
    <property type="evidence" value="ECO:0007669"/>
    <property type="project" value="InterPro"/>
</dbReference>
<dbReference type="InterPro" id="IPR009088">
    <property type="entry name" value="TFIIA_b-brl"/>
</dbReference>
<comment type="subcellular location">
    <subcellularLocation>
        <location evidence="1">Nucleus</location>
    </subcellularLocation>
</comment>
<evidence type="ECO:0000256" key="5">
    <source>
        <dbReference type="SAM" id="MobiDB-lite"/>
    </source>
</evidence>
<dbReference type="SMART" id="SM01371">
    <property type="entry name" value="TFIIA"/>
    <property type="match status" value="1"/>
</dbReference>
<evidence type="ECO:0000256" key="3">
    <source>
        <dbReference type="ARBA" id="ARBA00023163"/>
    </source>
</evidence>
<keyword evidence="3" id="KW-0804">Transcription</keyword>
<dbReference type="GO" id="GO:0006367">
    <property type="term" value="P:transcription initiation at RNA polymerase II promoter"/>
    <property type="evidence" value="ECO:0007669"/>
    <property type="project" value="InterPro"/>
</dbReference>
<proteinExistence type="inferred from homology"/>
<reference evidence="6" key="1">
    <citation type="submission" date="2023-08" db="EMBL/GenBank/DDBJ databases">
        <title>Black Yeasts Isolated from many extreme environments.</title>
        <authorList>
            <person name="Coleine C."/>
            <person name="Stajich J.E."/>
            <person name="Selbmann L."/>
        </authorList>
    </citation>
    <scope>NUCLEOTIDE SEQUENCE</scope>
    <source>
        <strain evidence="6">CCFEE 5401</strain>
    </source>
</reference>
<dbReference type="AlphaFoldDB" id="A0AAN7YH76"/>
<dbReference type="SUPFAM" id="SSF47396">
    <property type="entry name" value="Transcription factor IIA (TFIIA), alpha-helical domain"/>
    <property type="match status" value="1"/>
</dbReference>
<gene>
    <name evidence="6" type="ORF">LTR62_003073</name>
</gene>
<dbReference type="CDD" id="cd07976">
    <property type="entry name" value="TFIIA_alpha_beta_like"/>
    <property type="match status" value="1"/>
</dbReference>
<feature type="compositionally biased region" description="Low complexity" evidence="5">
    <location>
        <begin position="165"/>
        <end position="185"/>
    </location>
</feature>
<dbReference type="PANTHER" id="PTHR12694">
    <property type="entry name" value="TRANSCRIPTION INITIATION FACTOR IIA SUBUNIT 1"/>
    <property type="match status" value="1"/>
</dbReference>
<keyword evidence="4" id="KW-0539">Nucleus</keyword>
<dbReference type="EMBL" id="JAVRRL010000020">
    <property type="protein sequence ID" value="KAK5113950.1"/>
    <property type="molecule type" value="Genomic_DNA"/>
</dbReference>
<feature type="region of interest" description="Disordered" evidence="5">
    <location>
        <begin position="109"/>
        <end position="132"/>
    </location>
</feature>
<dbReference type="InterPro" id="IPR004855">
    <property type="entry name" value="TFIIA_asu/bsu"/>
</dbReference>
<dbReference type="Pfam" id="PF03153">
    <property type="entry name" value="TFIIA"/>
    <property type="match status" value="1"/>
</dbReference>
<dbReference type="PANTHER" id="PTHR12694:SF8">
    <property type="entry name" value="TRANSCRIPTION INITIATION FACTOR IIA SUBUNIT 1"/>
    <property type="match status" value="1"/>
</dbReference>
<protein>
    <submittedName>
        <fullName evidence="6">Uncharacterized protein</fullName>
    </submittedName>
</protein>
<organism evidence="6 7">
    <name type="scientific">Meristemomyces frigidus</name>
    <dbReference type="NCBI Taxonomy" id="1508187"/>
    <lineage>
        <taxon>Eukaryota</taxon>
        <taxon>Fungi</taxon>
        <taxon>Dikarya</taxon>
        <taxon>Ascomycota</taxon>
        <taxon>Pezizomycotina</taxon>
        <taxon>Dothideomycetes</taxon>
        <taxon>Dothideomycetidae</taxon>
        <taxon>Mycosphaerellales</taxon>
        <taxon>Teratosphaeriaceae</taxon>
        <taxon>Meristemomyces</taxon>
    </lineage>
</organism>
<feature type="compositionally biased region" description="Acidic residues" evidence="5">
    <location>
        <begin position="314"/>
        <end position="342"/>
    </location>
</feature>
<comment type="similarity">
    <text evidence="2">Belongs to the TFIIA subunit 1 family.</text>
</comment>
<evidence type="ECO:0000256" key="1">
    <source>
        <dbReference type="ARBA" id="ARBA00004123"/>
    </source>
</evidence>
<evidence type="ECO:0000313" key="6">
    <source>
        <dbReference type="EMBL" id="KAK5113950.1"/>
    </source>
</evidence>
<sequence>MTNHLVGDVYLKIIQSVIQESKAEFEENGVNQTTLADLEKEWKAKLTGKNVALMPWDPKPEPVPVPQAQPQAPTLPSVAATNGLPLPYSGYNQQPTQNGGARIKTEPAYEQQYNGPPPGYGQQEQQPGGQARAAVLAQEYVQQRGLALPGQRPQAMQDGTQPTPQQQHALFQQRQRMAMQQQQSQPRIKVENHDSAQLNQGQFQQQQRPPHPTYAQTDGGNLALSEWQAHMAERRAITAEAAQRADRMMQERIEQHSADLQSGLMMTLDEQPKSTRYRKQSTKASSSAQGGRSLPQYDGAKEEDEDEKKPIKDEADEDAINSDLDSDEDPTGDINDDDDDAGDTILCTYDKVQRVKNKWKCTLKDGVMSINKKEWVFHKGQGEFEW</sequence>
<dbReference type="SUPFAM" id="SSF50784">
    <property type="entry name" value="Transcription factor IIA (TFIIA), beta-barrel domain"/>
    <property type="match status" value="1"/>
</dbReference>
<name>A0AAN7YH76_9PEZI</name>
<evidence type="ECO:0000313" key="7">
    <source>
        <dbReference type="Proteomes" id="UP001310890"/>
    </source>
</evidence>
<dbReference type="Proteomes" id="UP001310890">
    <property type="component" value="Unassembled WGS sequence"/>
</dbReference>
<accession>A0AAN7YH76</accession>
<evidence type="ECO:0000256" key="4">
    <source>
        <dbReference type="ARBA" id="ARBA00023242"/>
    </source>
</evidence>
<comment type="caution">
    <text evidence="6">The sequence shown here is derived from an EMBL/GenBank/DDBJ whole genome shotgun (WGS) entry which is preliminary data.</text>
</comment>
<dbReference type="Gene3D" id="1.10.287.100">
    <property type="match status" value="1"/>
</dbReference>
<evidence type="ECO:0000256" key="2">
    <source>
        <dbReference type="ARBA" id="ARBA00010059"/>
    </source>
</evidence>
<feature type="region of interest" description="Disordered" evidence="5">
    <location>
        <begin position="271"/>
        <end position="344"/>
    </location>
</feature>